<feature type="domain" description="GUN4 N-terminal ARM-like repeat" evidence="2">
    <location>
        <begin position="17"/>
        <end position="92"/>
    </location>
</feature>
<dbReference type="GO" id="GO:0030288">
    <property type="term" value="C:outer membrane-bounded periplasmic space"/>
    <property type="evidence" value="ECO:0007669"/>
    <property type="project" value="TreeGrafter"/>
</dbReference>
<dbReference type="Gene3D" id="1.10.10.1770">
    <property type="entry name" value="Gun4-like"/>
    <property type="match status" value="1"/>
</dbReference>
<dbReference type="Pfam" id="PF05419">
    <property type="entry name" value="GUN4"/>
    <property type="match status" value="1"/>
</dbReference>
<organism evidence="3 4">
    <name type="scientific">Leptolyngbya cf. ectocarpi LEGE 11479</name>
    <dbReference type="NCBI Taxonomy" id="1828722"/>
    <lineage>
        <taxon>Bacteria</taxon>
        <taxon>Bacillati</taxon>
        <taxon>Cyanobacteriota</taxon>
        <taxon>Cyanophyceae</taxon>
        <taxon>Leptolyngbyales</taxon>
        <taxon>Leptolyngbyaceae</taxon>
        <taxon>Leptolyngbya group</taxon>
        <taxon>Leptolyngbya</taxon>
    </lineage>
</organism>
<dbReference type="PANTHER" id="PTHR34800:SF1">
    <property type="entry name" value="TETRAPYRROLE-BINDING PROTEIN, CHLOROPLASTIC"/>
    <property type="match status" value="1"/>
</dbReference>
<gene>
    <name evidence="3" type="ORF">IQ260_21105</name>
</gene>
<dbReference type="Gene3D" id="1.25.40.620">
    <property type="match status" value="1"/>
</dbReference>
<dbReference type="SUPFAM" id="SSF48371">
    <property type="entry name" value="ARM repeat"/>
    <property type="match status" value="1"/>
</dbReference>
<accession>A0A928ZXA5</accession>
<proteinExistence type="predicted"/>
<evidence type="ECO:0000259" key="2">
    <source>
        <dbReference type="Pfam" id="PF16416"/>
    </source>
</evidence>
<evidence type="ECO:0000313" key="4">
    <source>
        <dbReference type="Proteomes" id="UP000615026"/>
    </source>
</evidence>
<dbReference type="Pfam" id="PF16416">
    <property type="entry name" value="GUN4_N"/>
    <property type="match status" value="1"/>
</dbReference>
<dbReference type="PANTHER" id="PTHR34800">
    <property type="entry name" value="TETRAPYRROLE-BINDING PROTEIN, CHLOROPLASTIC"/>
    <property type="match status" value="1"/>
</dbReference>
<dbReference type="EMBL" id="JADEXP010000240">
    <property type="protein sequence ID" value="MBE9069147.1"/>
    <property type="molecule type" value="Genomic_DNA"/>
</dbReference>
<feature type="domain" description="GUN4-like" evidence="1">
    <location>
        <begin position="100"/>
        <end position="239"/>
    </location>
</feature>
<keyword evidence="4" id="KW-1185">Reference proteome</keyword>
<dbReference type="InterPro" id="IPR037215">
    <property type="entry name" value="GUN4-like_sf"/>
</dbReference>
<dbReference type="CDD" id="cd16383">
    <property type="entry name" value="GUN4"/>
    <property type="match status" value="1"/>
</dbReference>
<protein>
    <submittedName>
        <fullName evidence="3">GUN4 N-terminal ARM-like repeat domain-containing protein</fullName>
    </submittedName>
</protein>
<dbReference type="AlphaFoldDB" id="A0A928ZXA5"/>
<sequence>MSNASADSPTALPLDTDKTAKLAEQLLSNNLKRQLSAVTELASTDESGIAILIDFLKANATSDSSAAAGKAYQLLSNSESVAAQTFLAETLPQGVVTLKSDQGIDYRPLQTLLIGQEYEAADRLTLQKLCELAGPAAVQRKWVYFTEVDSFPINDLLTIDQLWRVYSEDRFGFSKQRELWLGLNQNWNRLWEKLAWKSKNIWTRYPDEFVWDLSAPVGHLPLSNQLRGVRMMEFLLSHPAWEQ</sequence>
<evidence type="ECO:0000259" key="1">
    <source>
        <dbReference type="Pfam" id="PF05419"/>
    </source>
</evidence>
<dbReference type="RefSeq" id="WP_193995063.1">
    <property type="nucleotide sequence ID" value="NZ_JADEXP010000240.1"/>
</dbReference>
<dbReference type="InterPro" id="IPR032192">
    <property type="entry name" value="GUN4_N"/>
</dbReference>
<evidence type="ECO:0000313" key="3">
    <source>
        <dbReference type="EMBL" id="MBE9069147.1"/>
    </source>
</evidence>
<dbReference type="SUPFAM" id="SSF140869">
    <property type="entry name" value="GUN4-like"/>
    <property type="match status" value="1"/>
</dbReference>
<reference evidence="3" key="1">
    <citation type="submission" date="2020-10" db="EMBL/GenBank/DDBJ databases">
        <authorList>
            <person name="Castelo-Branco R."/>
            <person name="Eusebio N."/>
            <person name="Adriana R."/>
            <person name="Vieira A."/>
            <person name="Brugerolle De Fraissinette N."/>
            <person name="Rezende De Castro R."/>
            <person name="Schneider M.P."/>
            <person name="Vasconcelos V."/>
            <person name="Leao P.N."/>
        </authorList>
    </citation>
    <scope>NUCLEOTIDE SEQUENCE</scope>
    <source>
        <strain evidence="3">LEGE 11479</strain>
    </source>
</reference>
<comment type="caution">
    <text evidence="3">The sequence shown here is derived from an EMBL/GenBank/DDBJ whole genome shotgun (WGS) entry which is preliminary data.</text>
</comment>
<dbReference type="GO" id="GO:0046906">
    <property type="term" value="F:tetrapyrrole binding"/>
    <property type="evidence" value="ECO:0007669"/>
    <property type="project" value="TreeGrafter"/>
</dbReference>
<dbReference type="Proteomes" id="UP000615026">
    <property type="component" value="Unassembled WGS sequence"/>
</dbReference>
<name>A0A928ZXA5_LEPEC</name>
<dbReference type="InterPro" id="IPR016024">
    <property type="entry name" value="ARM-type_fold"/>
</dbReference>
<dbReference type="InterPro" id="IPR008629">
    <property type="entry name" value="GUN4-like"/>
</dbReference>